<organism evidence="1 2">
    <name type="scientific">Panagrolaimus sp. ES5</name>
    <dbReference type="NCBI Taxonomy" id="591445"/>
    <lineage>
        <taxon>Eukaryota</taxon>
        <taxon>Metazoa</taxon>
        <taxon>Ecdysozoa</taxon>
        <taxon>Nematoda</taxon>
        <taxon>Chromadorea</taxon>
        <taxon>Rhabditida</taxon>
        <taxon>Tylenchina</taxon>
        <taxon>Panagrolaimomorpha</taxon>
        <taxon>Panagrolaimoidea</taxon>
        <taxon>Panagrolaimidae</taxon>
        <taxon>Panagrolaimus</taxon>
    </lineage>
</organism>
<reference evidence="2" key="1">
    <citation type="submission" date="2022-11" db="UniProtKB">
        <authorList>
            <consortium name="WormBaseParasite"/>
        </authorList>
    </citation>
    <scope>IDENTIFICATION</scope>
</reference>
<evidence type="ECO:0000313" key="1">
    <source>
        <dbReference type="Proteomes" id="UP000887579"/>
    </source>
</evidence>
<protein>
    <submittedName>
        <fullName evidence="2">Uncharacterized protein</fullName>
    </submittedName>
</protein>
<evidence type="ECO:0000313" key="2">
    <source>
        <dbReference type="WBParaSite" id="ES5_v2.g25715.t1"/>
    </source>
</evidence>
<dbReference type="WBParaSite" id="ES5_v2.g25715.t1">
    <property type="protein sequence ID" value="ES5_v2.g25715.t1"/>
    <property type="gene ID" value="ES5_v2.g25715"/>
</dbReference>
<dbReference type="Proteomes" id="UP000887579">
    <property type="component" value="Unplaced"/>
</dbReference>
<sequence>EFNITKDSDNPVLLKFGSFAGTKKAASLAFLMAMLFKEHLKVIKKETGEKPTKIAFYSVNDFDNVRKIHLKNGLKDACILLNIEFSFVETKLS</sequence>
<accession>A0AC34G7G3</accession>
<name>A0AC34G7G3_9BILA</name>
<proteinExistence type="predicted"/>